<evidence type="ECO:0000313" key="6">
    <source>
        <dbReference type="Proteomes" id="UP001219349"/>
    </source>
</evidence>
<dbReference type="GO" id="GO:0004519">
    <property type="term" value="F:endonuclease activity"/>
    <property type="evidence" value="ECO:0007669"/>
    <property type="project" value="UniProtKB-KW"/>
</dbReference>
<accession>A0ABY7SLA0</accession>
<comment type="similarity">
    <text evidence="1">Belongs to the type-I restriction system S methylase family.</text>
</comment>
<dbReference type="EMBL" id="CP067136">
    <property type="protein sequence ID" value="WCR07659.1"/>
    <property type="molecule type" value="Genomic_DNA"/>
</dbReference>
<dbReference type="PANTHER" id="PTHR30408:SF13">
    <property type="entry name" value="TYPE I RESTRICTION ENZYME HINDI SPECIFICITY SUBUNIT"/>
    <property type="match status" value="1"/>
</dbReference>
<dbReference type="PANTHER" id="PTHR30408">
    <property type="entry name" value="TYPE-1 RESTRICTION ENZYME ECOKI SPECIFICITY PROTEIN"/>
    <property type="match status" value="1"/>
</dbReference>
<protein>
    <submittedName>
        <fullName evidence="5">Restriction endonuclease subunit S</fullName>
    </submittedName>
</protein>
<proteinExistence type="inferred from homology"/>
<evidence type="ECO:0000313" key="5">
    <source>
        <dbReference type="EMBL" id="WCR07659.1"/>
    </source>
</evidence>
<evidence type="ECO:0000256" key="3">
    <source>
        <dbReference type="ARBA" id="ARBA00023125"/>
    </source>
</evidence>
<keyword evidence="5" id="KW-0378">Hydrolase</keyword>
<feature type="domain" description="Type I restriction modification DNA specificity" evidence="4">
    <location>
        <begin position="4"/>
        <end position="182"/>
    </location>
</feature>
<reference evidence="5 6" key="1">
    <citation type="submission" date="2021-01" db="EMBL/GenBank/DDBJ databases">
        <title>Biogeographic distribution of Paracoccus.</title>
        <authorList>
            <person name="Hollensteiner J."/>
            <person name="Leineberger J."/>
            <person name="Brinkhoff T."/>
            <person name="Daniel R."/>
        </authorList>
    </citation>
    <scope>NUCLEOTIDE SEQUENCE [LARGE SCALE GENOMIC DNA]</scope>
    <source>
        <strain evidence="5 6">KCTC 22803</strain>
    </source>
</reference>
<sequence>MAGDWNEVTLGEISDFRAGSVFKPSHQGNADGEIPFIKVSDMNLPENAVRILSANNWVSKAVARDLRAKPLPPGAVVFAKIGEALRQNRLRQVVRDTIVDNNMMGAIPRRDRVDEGFFYYTLSQFDFAEIAQGTALPYLTVSSISNLKLSLPELHEQRAIAHILSSLDNKIELNRRMSATLETMARSHFKAWFVYFAPVRAKAEGHDPGLPPHLASVFPDRLIVTEHGEVPEGWEVKPLSEIAEFLNGLALQKYPATDPADSLPVIKIAELRNGVTAKSDRASRDVPDKYIVRDGDFLFSWSGSLLAKFWTEGDGALNQHLFKVSSDRYPTWFIAEWVQVHLEEFQNIAASKATTMGHIQRGHLNAAMTNCPPNSGLADLGSVISPLVERRIQIDLESRTLAAIRDTLLPKLISGDLRVKDAETYLDRVL</sequence>
<dbReference type="InterPro" id="IPR000055">
    <property type="entry name" value="Restrct_endonuc_typeI_TRD"/>
</dbReference>
<dbReference type="InterPro" id="IPR044946">
    <property type="entry name" value="Restrct_endonuc_typeI_TRD_sf"/>
</dbReference>
<dbReference type="RefSeq" id="WP_271884820.1">
    <property type="nucleotide sequence ID" value="NZ_CP067136.1"/>
</dbReference>
<dbReference type="SUPFAM" id="SSF116734">
    <property type="entry name" value="DNA methylase specificity domain"/>
    <property type="match status" value="2"/>
</dbReference>
<evidence type="ECO:0000256" key="1">
    <source>
        <dbReference type="ARBA" id="ARBA00010923"/>
    </source>
</evidence>
<dbReference type="Proteomes" id="UP001219349">
    <property type="component" value="Chromosome"/>
</dbReference>
<gene>
    <name evidence="5" type="ORF">JHX87_02085</name>
</gene>
<dbReference type="Gene3D" id="3.90.220.20">
    <property type="entry name" value="DNA methylase specificity domains"/>
    <property type="match status" value="2"/>
</dbReference>
<dbReference type="Gene3D" id="1.10.287.1120">
    <property type="entry name" value="Bipartite methylase S protein"/>
    <property type="match status" value="1"/>
</dbReference>
<dbReference type="Pfam" id="PF01420">
    <property type="entry name" value="Methylase_S"/>
    <property type="match status" value="2"/>
</dbReference>
<keyword evidence="2" id="KW-0680">Restriction system</keyword>
<feature type="domain" description="Type I restriction modification DNA specificity" evidence="4">
    <location>
        <begin position="231"/>
        <end position="360"/>
    </location>
</feature>
<keyword evidence="6" id="KW-1185">Reference proteome</keyword>
<evidence type="ECO:0000259" key="4">
    <source>
        <dbReference type="Pfam" id="PF01420"/>
    </source>
</evidence>
<keyword evidence="3" id="KW-0238">DNA-binding</keyword>
<evidence type="ECO:0000256" key="2">
    <source>
        <dbReference type="ARBA" id="ARBA00022747"/>
    </source>
</evidence>
<keyword evidence="5" id="KW-0540">Nuclease</keyword>
<organism evidence="5 6">
    <name type="scientific">Paracoccus fistulariae</name>
    <dbReference type="NCBI Taxonomy" id="658446"/>
    <lineage>
        <taxon>Bacteria</taxon>
        <taxon>Pseudomonadati</taxon>
        <taxon>Pseudomonadota</taxon>
        <taxon>Alphaproteobacteria</taxon>
        <taxon>Rhodobacterales</taxon>
        <taxon>Paracoccaceae</taxon>
        <taxon>Paracoccus</taxon>
    </lineage>
</organism>
<dbReference type="InterPro" id="IPR052021">
    <property type="entry name" value="Type-I_RS_S_subunit"/>
</dbReference>
<keyword evidence="5" id="KW-0255">Endonuclease</keyword>
<name>A0ABY7SLA0_9RHOB</name>